<evidence type="ECO:0000313" key="2">
    <source>
        <dbReference type="EMBL" id="MCD7455026.1"/>
    </source>
</evidence>
<gene>
    <name evidence="2" type="ORF">HAX54_026809</name>
</gene>
<sequence>MVISVNEHDARIDNMLSHLVGPGFEEPLDDDVATKDEMVRVESDIESRDAVEEDPEMGETALSPTDDED</sequence>
<proteinExistence type="predicted"/>
<evidence type="ECO:0000256" key="1">
    <source>
        <dbReference type="SAM" id="MobiDB-lite"/>
    </source>
</evidence>
<keyword evidence="3" id="KW-1185">Reference proteome</keyword>
<evidence type="ECO:0000313" key="3">
    <source>
        <dbReference type="Proteomes" id="UP000823775"/>
    </source>
</evidence>
<name>A0ABS8S869_DATST</name>
<dbReference type="Proteomes" id="UP000823775">
    <property type="component" value="Unassembled WGS sequence"/>
</dbReference>
<feature type="region of interest" description="Disordered" evidence="1">
    <location>
        <begin position="44"/>
        <end position="69"/>
    </location>
</feature>
<dbReference type="EMBL" id="JACEIK010000326">
    <property type="protein sequence ID" value="MCD7455026.1"/>
    <property type="molecule type" value="Genomic_DNA"/>
</dbReference>
<reference evidence="2 3" key="1">
    <citation type="journal article" date="2021" name="BMC Genomics">
        <title>Datura genome reveals duplications of psychoactive alkaloid biosynthetic genes and high mutation rate following tissue culture.</title>
        <authorList>
            <person name="Rajewski A."/>
            <person name="Carter-House D."/>
            <person name="Stajich J."/>
            <person name="Litt A."/>
        </authorList>
    </citation>
    <scope>NUCLEOTIDE SEQUENCE [LARGE SCALE GENOMIC DNA]</scope>
    <source>
        <strain evidence="2">AR-01</strain>
    </source>
</reference>
<accession>A0ABS8S869</accession>
<protein>
    <submittedName>
        <fullName evidence="2">Uncharacterized protein</fullName>
    </submittedName>
</protein>
<organism evidence="2 3">
    <name type="scientific">Datura stramonium</name>
    <name type="common">Jimsonweed</name>
    <name type="synonym">Common thornapple</name>
    <dbReference type="NCBI Taxonomy" id="4076"/>
    <lineage>
        <taxon>Eukaryota</taxon>
        <taxon>Viridiplantae</taxon>
        <taxon>Streptophyta</taxon>
        <taxon>Embryophyta</taxon>
        <taxon>Tracheophyta</taxon>
        <taxon>Spermatophyta</taxon>
        <taxon>Magnoliopsida</taxon>
        <taxon>eudicotyledons</taxon>
        <taxon>Gunneridae</taxon>
        <taxon>Pentapetalae</taxon>
        <taxon>asterids</taxon>
        <taxon>lamiids</taxon>
        <taxon>Solanales</taxon>
        <taxon>Solanaceae</taxon>
        <taxon>Solanoideae</taxon>
        <taxon>Datureae</taxon>
        <taxon>Datura</taxon>
    </lineage>
</organism>
<comment type="caution">
    <text evidence="2">The sequence shown here is derived from an EMBL/GenBank/DDBJ whole genome shotgun (WGS) entry which is preliminary data.</text>
</comment>